<feature type="transmembrane region" description="Helical" evidence="5">
    <location>
        <begin position="12"/>
        <end position="33"/>
    </location>
</feature>
<dbReference type="Gene3D" id="1.20.1250.20">
    <property type="entry name" value="MFS general substrate transporter like domains"/>
    <property type="match status" value="1"/>
</dbReference>
<gene>
    <name evidence="6" type="ORF">Plec18167_004571</name>
</gene>
<keyword evidence="7" id="KW-1185">Reference proteome</keyword>
<protein>
    <submittedName>
        <fullName evidence="6">Uncharacterized protein</fullName>
    </submittedName>
</protein>
<dbReference type="SUPFAM" id="SSF103473">
    <property type="entry name" value="MFS general substrate transporter"/>
    <property type="match status" value="1"/>
</dbReference>
<reference evidence="6 7" key="1">
    <citation type="journal article" date="2024" name="IMA Fungus">
        <title>IMA Genome - F19 : A genome assembly and annotation guide to empower mycologists, including annotated draft genome sequences of Ceratocystis pirilliformis, Diaporthe australafricana, Fusarium ophioides, Paecilomyces lecythidis, and Sporothrix stenoceras.</title>
        <authorList>
            <person name="Aylward J."/>
            <person name="Wilson A.M."/>
            <person name="Visagie C.M."/>
            <person name="Spraker J."/>
            <person name="Barnes I."/>
            <person name="Buitendag C."/>
            <person name="Ceriani C."/>
            <person name="Del Mar Angel L."/>
            <person name="du Plessis D."/>
            <person name="Fuchs T."/>
            <person name="Gasser K."/>
            <person name="Kramer D."/>
            <person name="Li W."/>
            <person name="Munsamy K."/>
            <person name="Piso A."/>
            <person name="Price J.L."/>
            <person name="Sonnekus B."/>
            <person name="Thomas C."/>
            <person name="van der Nest A."/>
            <person name="van Dijk A."/>
            <person name="van Heerden A."/>
            <person name="van Vuuren N."/>
            <person name="Yilmaz N."/>
            <person name="Duong T.A."/>
            <person name="van der Merwe N.A."/>
            <person name="Wingfield M.J."/>
            <person name="Wingfield B.D."/>
        </authorList>
    </citation>
    <scope>NUCLEOTIDE SEQUENCE [LARGE SCALE GENOMIC DNA]</scope>
    <source>
        <strain evidence="6 7">CMW 18167</strain>
    </source>
</reference>
<dbReference type="PANTHER" id="PTHR48022">
    <property type="entry name" value="PLASTIDIC GLUCOSE TRANSPORTER 4"/>
    <property type="match status" value="1"/>
</dbReference>
<evidence type="ECO:0000313" key="7">
    <source>
        <dbReference type="Proteomes" id="UP001583193"/>
    </source>
</evidence>
<keyword evidence="3 5" id="KW-1133">Transmembrane helix</keyword>
<dbReference type="InterPro" id="IPR005828">
    <property type="entry name" value="MFS_sugar_transport-like"/>
</dbReference>
<sequence>MYQAELSHAHQRGRLVCSEALFVGVGIVIVFGLPESPRYLYNKGRNEEALNVLCTVYDKDPQHPEILKEQSDILQVIELESHESKSWFDILKQDEVQTGKRVLLAYGMQFMNQVGGINLVV</sequence>
<dbReference type="Proteomes" id="UP001583193">
    <property type="component" value="Unassembled WGS sequence"/>
</dbReference>
<evidence type="ECO:0000256" key="1">
    <source>
        <dbReference type="ARBA" id="ARBA00004141"/>
    </source>
</evidence>
<keyword evidence="4 5" id="KW-0472">Membrane</keyword>
<comment type="caution">
    <text evidence="6">The sequence shown here is derived from an EMBL/GenBank/DDBJ whole genome shotgun (WGS) entry which is preliminary data.</text>
</comment>
<organism evidence="6 7">
    <name type="scientific">Paecilomyces lecythidis</name>
    <dbReference type="NCBI Taxonomy" id="3004212"/>
    <lineage>
        <taxon>Eukaryota</taxon>
        <taxon>Fungi</taxon>
        <taxon>Dikarya</taxon>
        <taxon>Ascomycota</taxon>
        <taxon>Pezizomycotina</taxon>
        <taxon>Eurotiomycetes</taxon>
        <taxon>Eurotiomycetidae</taxon>
        <taxon>Eurotiales</taxon>
        <taxon>Thermoascaceae</taxon>
        <taxon>Paecilomyces</taxon>
    </lineage>
</organism>
<keyword evidence="2 5" id="KW-0812">Transmembrane</keyword>
<dbReference type="EMBL" id="JAVDPF010000012">
    <property type="protein sequence ID" value="KAL1878497.1"/>
    <property type="molecule type" value="Genomic_DNA"/>
</dbReference>
<comment type="subcellular location">
    <subcellularLocation>
        <location evidence="1">Membrane</location>
        <topology evidence="1">Multi-pass membrane protein</topology>
    </subcellularLocation>
</comment>
<proteinExistence type="predicted"/>
<dbReference type="InterPro" id="IPR036259">
    <property type="entry name" value="MFS_trans_sf"/>
</dbReference>
<name>A0ABR3XSC8_9EURO</name>
<evidence type="ECO:0000313" key="6">
    <source>
        <dbReference type="EMBL" id="KAL1878497.1"/>
    </source>
</evidence>
<evidence type="ECO:0000256" key="3">
    <source>
        <dbReference type="ARBA" id="ARBA00022989"/>
    </source>
</evidence>
<evidence type="ECO:0000256" key="2">
    <source>
        <dbReference type="ARBA" id="ARBA00022692"/>
    </source>
</evidence>
<dbReference type="InterPro" id="IPR050360">
    <property type="entry name" value="MFS_Sugar_Transporters"/>
</dbReference>
<evidence type="ECO:0000256" key="4">
    <source>
        <dbReference type="ARBA" id="ARBA00023136"/>
    </source>
</evidence>
<accession>A0ABR3XSC8</accession>
<dbReference type="PANTHER" id="PTHR48022:SF26">
    <property type="entry name" value="MAJOR FACILITATOR SUPERFAMILY (MFS) PROFILE DOMAIN-CONTAINING PROTEIN-RELATED"/>
    <property type="match status" value="1"/>
</dbReference>
<dbReference type="Pfam" id="PF00083">
    <property type="entry name" value="Sugar_tr"/>
    <property type="match status" value="1"/>
</dbReference>
<evidence type="ECO:0000256" key="5">
    <source>
        <dbReference type="SAM" id="Phobius"/>
    </source>
</evidence>